<protein>
    <submittedName>
        <fullName evidence="2">4-carboxymuconolactone decarboxylase</fullName>
    </submittedName>
</protein>
<dbReference type="SUPFAM" id="SSF69118">
    <property type="entry name" value="AhpD-like"/>
    <property type="match status" value="1"/>
</dbReference>
<dbReference type="PANTHER" id="PTHR33570">
    <property type="entry name" value="4-CARBOXYMUCONOLACTONE DECARBOXYLASE FAMILY PROTEIN"/>
    <property type="match status" value="1"/>
</dbReference>
<accession>A0A1N5VIJ2</accession>
<keyword evidence="3" id="KW-1185">Reference proteome</keyword>
<evidence type="ECO:0000313" key="2">
    <source>
        <dbReference type="EMBL" id="SIM72528.1"/>
    </source>
</evidence>
<dbReference type="RefSeq" id="WP_074312302.1">
    <property type="nucleotide sequence ID" value="NZ_FSQT01000001.1"/>
</dbReference>
<evidence type="ECO:0000259" key="1">
    <source>
        <dbReference type="Pfam" id="PF02627"/>
    </source>
</evidence>
<dbReference type="Pfam" id="PF02627">
    <property type="entry name" value="CMD"/>
    <property type="match status" value="1"/>
</dbReference>
<dbReference type="OrthoDB" id="9802489at2"/>
<proteinExistence type="predicted"/>
<dbReference type="PANTHER" id="PTHR33570:SF2">
    <property type="entry name" value="CARBOXYMUCONOLACTONE DECARBOXYLASE-LIKE DOMAIN-CONTAINING PROTEIN"/>
    <property type="match status" value="1"/>
</dbReference>
<dbReference type="AlphaFoldDB" id="A0A1N5VIJ2"/>
<evidence type="ECO:0000313" key="3">
    <source>
        <dbReference type="Proteomes" id="UP000185124"/>
    </source>
</evidence>
<dbReference type="STRING" id="709881.SAMN04489832_1647"/>
<dbReference type="InterPro" id="IPR029032">
    <property type="entry name" value="AhpD-like"/>
</dbReference>
<dbReference type="GO" id="GO:0051920">
    <property type="term" value="F:peroxiredoxin activity"/>
    <property type="evidence" value="ECO:0007669"/>
    <property type="project" value="InterPro"/>
</dbReference>
<sequence>MLNEDRFAAGTAARRRVLGDEYVNRSLASASEFGRPLQELVTEYCWGWLWNRDGLPDRVRSLINLGMLAALGREHELRLHVAGALRNGCTKEEIQEALLHAGIYAGVPAAVSAFRIAQDVIADHDHPTHS</sequence>
<dbReference type="InterPro" id="IPR003779">
    <property type="entry name" value="CMD-like"/>
</dbReference>
<dbReference type="InterPro" id="IPR052512">
    <property type="entry name" value="4CMD/NDH-1_regulator"/>
</dbReference>
<name>A0A1N5VIJ2_9ACTN</name>
<reference evidence="3" key="1">
    <citation type="submission" date="2016-12" db="EMBL/GenBank/DDBJ databases">
        <authorList>
            <person name="Varghese N."/>
            <person name="Submissions S."/>
        </authorList>
    </citation>
    <scope>NUCLEOTIDE SEQUENCE [LARGE SCALE GENOMIC DNA]</scope>
    <source>
        <strain evidence="3">DSM 45599</strain>
    </source>
</reference>
<dbReference type="EMBL" id="FSQT01000001">
    <property type="protein sequence ID" value="SIM72528.1"/>
    <property type="molecule type" value="Genomic_DNA"/>
</dbReference>
<gene>
    <name evidence="2" type="ORF">SAMN04489832_1647</name>
</gene>
<organism evidence="2 3">
    <name type="scientific">Micromonospora cremea</name>
    <dbReference type="NCBI Taxonomy" id="709881"/>
    <lineage>
        <taxon>Bacteria</taxon>
        <taxon>Bacillati</taxon>
        <taxon>Actinomycetota</taxon>
        <taxon>Actinomycetes</taxon>
        <taxon>Micromonosporales</taxon>
        <taxon>Micromonosporaceae</taxon>
        <taxon>Micromonospora</taxon>
    </lineage>
</organism>
<feature type="domain" description="Carboxymuconolactone decarboxylase-like" evidence="1">
    <location>
        <begin position="37"/>
        <end position="119"/>
    </location>
</feature>
<dbReference type="Gene3D" id="1.20.1290.10">
    <property type="entry name" value="AhpD-like"/>
    <property type="match status" value="1"/>
</dbReference>
<dbReference type="Proteomes" id="UP000185124">
    <property type="component" value="Unassembled WGS sequence"/>
</dbReference>